<comment type="caution">
    <text evidence="1">The sequence shown here is derived from an EMBL/GenBank/DDBJ whole genome shotgun (WGS) entry which is preliminary data.</text>
</comment>
<evidence type="ECO:0000313" key="1">
    <source>
        <dbReference type="EMBL" id="KAJ9106525.1"/>
    </source>
</evidence>
<protein>
    <submittedName>
        <fullName evidence="1">Uncharacterized protein</fullName>
    </submittedName>
</protein>
<reference evidence="1" key="1">
    <citation type="submission" date="2023-04" db="EMBL/GenBank/DDBJ databases">
        <title>Draft Genome sequencing of Naganishia species isolated from polar environments using Oxford Nanopore Technology.</title>
        <authorList>
            <person name="Leo P."/>
            <person name="Venkateswaran K."/>
        </authorList>
    </citation>
    <scope>NUCLEOTIDE SEQUENCE</scope>
    <source>
        <strain evidence="1">MNA-CCFEE 5261</strain>
    </source>
</reference>
<dbReference type="Proteomes" id="UP001241377">
    <property type="component" value="Unassembled WGS sequence"/>
</dbReference>
<name>A0ACC2W447_9TREE</name>
<organism evidence="1 2">
    <name type="scientific">Naganishia cerealis</name>
    <dbReference type="NCBI Taxonomy" id="610337"/>
    <lineage>
        <taxon>Eukaryota</taxon>
        <taxon>Fungi</taxon>
        <taxon>Dikarya</taxon>
        <taxon>Basidiomycota</taxon>
        <taxon>Agaricomycotina</taxon>
        <taxon>Tremellomycetes</taxon>
        <taxon>Filobasidiales</taxon>
        <taxon>Filobasidiaceae</taxon>
        <taxon>Naganishia</taxon>
    </lineage>
</organism>
<evidence type="ECO:0000313" key="2">
    <source>
        <dbReference type="Proteomes" id="UP001241377"/>
    </source>
</evidence>
<dbReference type="EMBL" id="JASBWR010000030">
    <property type="protein sequence ID" value="KAJ9106525.1"/>
    <property type="molecule type" value="Genomic_DNA"/>
</dbReference>
<keyword evidence="2" id="KW-1185">Reference proteome</keyword>
<sequence>MVVKLGDIVSSLVETAPPVELKEVSNDLNSILEGNAKLTVIDSLETFVNSKGGVFSDKYIASIYNKVDHSSKYVDYVNKKAFNIDVTSSKAIDFEDFDPQISYPDYFDSLQEKLSKYGEDHYPSKYAFTIIPKEEETHIILVGQRLNLSNFYSGRWYSHYVIHDDTLSELVEIDIHYYEEGNVRLNFKDEKQVKLTLIDASAIVNAIDKFEDDKTKQIVENFNELNHKQFKSLRRLLPVTRSKVNWGKAIGNYRLGSDVVNNK</sequence>
<proteinExistence type="predicted"/>
<accession>A0ACC2W447</accession>
<gene>
    <name evidence="1" type="ORF">QFC19_003255</name>
</gene>